<keyword evidence="4" id="KW-1185">Reference proteome</keyword>
<gene>
    <name evidence="3" type="ORF">BacF7301_25525</name>
</gene>
<evidence type="ECO:0000313" key="4">
    <source>
        <dbReference type="Proteomes" id="UP000501780"/>
    </source>
</evidence>
<dbReference type="SMART" id="SM00089">
    <property type="entry name" value="PKD"/>
    <property type="match status" value="3"/>
</dbReference>
<name>A0A6H0KVV1_9BACE</name>
<sequence>MMNEFWRTIAKLLMLCCIAALASCGNDRNLGEDEGVITPGGDGKNPPVITFDNGTGIYTVKILKDITITPVVDNATDPVYTWKDEKGKIVSTDASFTYSSPADGEKFFTFRVDAKNGSAQEELRIDVMDKMIPSVSLIQYYSTYVGESVTIKSAVNFTEGSTYKWTNEEGAIIGDKEEYTFVATQEGSFNITLTVTNEDGPGKATTTIRVAPERKLNITFENERQTVPAGRAACVAPIITDNTENTTYAWEVNGEPYLNETKPTFTFTPPAAGEYKVKVTGTDGDVSAEAAQTIECLQSDETARYRAPQAGSSSSKVTVYNLLPAPGQFVQQISGKTEAEACRYAETRMNEVDNYVSLGAWGGYIVVGFDHSVYNASASDNNQYDFSIIGNAFNGSSEPGIVYVMQDENGNGLPDDTWYELKGCETGKSTTWQNYSVTYYRPPTYNMPVQWIDNRGNTGTTDLRPAFPGWLKGDSYELRGTRIKERTFLNNNGIWSNESYEWGYADNYGEDFLSDGDNHDANAIGNGFKIKNAIYPDGTPVNLRYIDFIKVQTGVQSQAGVLGEVSTEVYGFRDIQMEKAPGQL</sequence>
<accession>A0A6H0KVV1</accession>
<evidence type="ECO:0000256" key="1">
    <source>
        <dbReference type="SAM" id="SignalP"/>
    </source>
</evidence>
<dbReference type="RefSeq" id="WP_167967004.1">
    <property type="nucleotide sequence ID" value="NZ_CP050831.1"/>
</dbReference>
<dbReference type="InterPro" id="IPR000601">
    <property type="entry name" value="PKD_dom"/>
</dbReference>
<proteinExistence type="predicted"/>
<dbReference type="Gene3D" id="2.60.40.10">
    <property type="entry name" value="Immunoglobulins"/>
    <property type="match status" value="2"/>
</dbReference>
<dbReference type="InterPro" id="IPR035986">
    <property type="entry name" value="PKD_dom_sf"/>
</dbReference>
<dbReference type="CDD" id="cd00146">
    <property type="entry name" value="PKD"/>
    <property type="match status" value="1"/>
</dbReference>
<dbReference type="Pfam" id="PF00801">
    <property type="entry name" value="PKD"/>
    <property type="match status" value="1"/>
</dbReference>
<dbReference type="InterPro" id="IPR013783">
    <property type="entry name" value="Ig-like_fold"/>
</dbReference>
<organism evidence="3 4">
    <name type="scientific">Bacteroides faecium</name>
    <dbReference type="NCBI Taxonomy" id="2715212"/>
    <lineage>
        <taxon>Bacteria</taxon>
        <taxon>Pseudomonadati</taxon>
        <taxon>Bacteroidota</taxon>
        <taxon>Bacteroidia</taxon>
        <taxon>Bacteroidales</taxon>
        <taxon>Bacteroidaceae</taxon>
        <taxon>Bacteroides</taxon>
    </lineage>
</organism>
<feature type="chain" id="PRO_5026276733" evidence="1">
    <location>
        <begin position="23"/>
        <end position="584"/>
    </location>
</feature>
<keyword evidence="1" id="KW-0732">Signal</keyword>
<dbReference type="PROSITE" id="PS51257">
    <property type="entry name" value="PROKAR_LIPOPROTEIN"/>
    <property type="match status" value="1"/>
</dbReference>
<dbReference type="InterPro" id="IPR022409">
    <property type="entry name" value="PKD/Chitinase_dom"/>
</dbReference>
<dbReference type="SUPFAM" id="SSF49299">
    <property type="entry name" value="PKD domain"/>
    <property type="match status" value="2"/>
</dbReference>
<dbReference type="PROSITE" id="PS50093">
    <property type="entry name" value="PKD"/>
    <property type="match status" value="1"/>
</dbReference>
<dbReference type="Proteomes" id="UP000501780">
    <property type="component" value="Chromosome"/>
</dbReference>
<feature type="domain" description="PKD" evidence="2">
    <location>
        <begin position="132"/>
        <end position="210"/>
    </location>
</feature>
<dbReference type="AlphaFoldDB" id="A0A6H0KVV1"/>
<dbReference type="EMBL" id="CP050831">
    <property type="protein sequence ID" value="QIU97309.1"/>
    <property type="molecule type" value="Genomic_DNA"/>
</dbReference>
<dbReference type="Pfam" id="PF16820">
    <property type="entry name" value="PKD_3"/>
    <property type="match status" value="1"/>
</dbReference>
<evidence type="ECO:0000259" key="2">
    <source>
        <dbReference type="PROSITE" id="PS50093"/>
    </source>
</evidence>
<protein>
    <submittedName>
        <fullName evidence="3">PKD domain-containing protein</fullName>
    </submittedName>
</protein>
<dbReference type="KEGG" id="bfc:BacF7301_25525"/>
<dbReference type="InterPro" id="IPR041696">
    <property type="entry name" value="PKD_3"/>
</dbReference>
<evidence type="ECO:0000313" key="3">
    <source>
        <dbReference type="EMBL" id="QIU97309.1"/>
    </source>
</evidence>
<feature type="signal peptide" evidence="1">
    <location>
        <begin position="1"/>
        <end position="22"/>
    </location>
</feature>
<reference evidence="3 4" key="1">
    <citation type="submission" date="2020-03" db="EMBL/GenBank/DDBJ databases">
        <title>Genomic analysis of Bacteroides faecium CBA7301.</title>
        <authorList>
            <person name="Kim J."/>
            <person name="Roh S.W."/>
        </authorList>
    </citation>
    <scope>NUCLEOTIDE SEQUENCE [LARGE SCALE GENOMIC DNA]</scope>
    <source>
        <strain evidence="3 4">CBA7301</strain>
    </source>
</reference>